<proteinExistence type="predicted"/>
<protein>
    <submittedName>
        <fullName evidence="2">Uncharacterized protein</fullName>
    </submittedName>
</protein>
<evidence type="ECO:0000313" key="2">
    <source>
        <dbReference type="EMBL" id="MDQ0909696.1"/>
    </source>
</evidence>
<keyword evidence="1" id="KW-0812">Transmembrane</keyword>
<dbReference type="AlphaFoldDB" id="A0AAW8FHS5"/>
<sequence length="232" mass="24631">MPAGGPGPAACQICGAAPAAPVTVRGHQGMVVIMKFLKREGLFCRTCALASFRDMQADTMVLGWWGPLSLLITPFTLLTNLGALSGIRRIPEPVGPGFRPPLDPGKPVFKRPAGILALIPMGLLGLAVFAFTLLVIIGAVVGPSRESSKSSESGGLSDYPNQVYPTLTVGSCARNDATWPYEDLKAEPCDSSAAQYRVHPWTNDTCTSGDHSVGPMYSKDHDRPLCLRPLKG</sequence>
<dbReference type="Proteomes" id="UP001234216">
    <property type="component" value="Unassembled WGS sequence"/>
</dbReference>
<gene>
    <name evidence="2" type="ORF">QFZ22_005681</name>
</gene>
<name>A0AAW8FHS5_9ACTN</name>
<dbReference type="EMBL" id="JAUSZV010000005">
    <property type="protein sequence ID" value="MDQ0909696.1"/>
    <property type="molecule type" value="Genomic_DNA"/>
</dbReference>
<reference evidence="2" key="1">
    <citation type="submission" date="2023-07" db="EMBL/GenBank/DDBJ databases">
        <title>Comparative genomics of wheat-associated soil bacteria to identify genetic determinants of phenazine resistance.</title>
        <authorList>
            <person name="Mouncey N."/>
        </authorList>
    </citation>
    <scope>NUCLEOTIDE SEQUENCE</scope>
    <source>
        <strain evidence="2">V4I22</strain>
    </source>
</reference>
<keyword evidence="1" id="KW-0472">Membrane</keyword>
<organism evidence="2 3">
    <name type="scientific">Streptomyces canus</name>
    <dbReference type="NCBI Taxonomy" id="58343"/>
    <lineage>
        <taxon>Bacteria</taxon>
        <taxon>Bacillati</taxon>
        <taxon>Actinomycetota</taxon>
        <taxon>Actinomycetes</taxon>
        <taxon>Kitasatosporales</taxon>
        <taxon>Streptomycetaceae</taxon>
        <taxon>Streptomyces</taxon>
        <taxon>Streptomyces aurantiacus group</taxon>
    </lineage>
</organism>
<comment type="caution">
    <text evidence="2">The sequence shown here is derived from an EMBL/GenBank/DDBJ whole genome shotgun (WGS) entry which is preliminary data.</text>
</comment>
<dbReference type="RefSeq" id="WP_307076442.1">
    <property type="nucleotide sequence ID" value="NZ_JAUSYQ010000002.1"/>
</dbReference>
<accession>A0AAW8FHS5</accession>
<evidence type="ECO:0000313" key="3">
    <source>
        <dbReference type="Proteomes" id="UP001234216"/>
    </source>
</evidence>
<feature type="transmembrane region" description="Helical" evidence="1">
    <location>
        <begin position="115"/>
        <end position="141"/>
    </location>
</feature>
<feature type="transmembrane region" description="Helical" evidence="1">
    <location>
        <begin position="62"/>
        <end position="83"/>
    </location>
</feature>
<keyword evidence="1" id="KW-1133">Transmembrane helix</keyword>
<evidence type="ECO:0000256" key="1">
    <source>
        <dbReference type="SAM" id="Phobius"/>
    </source>
</evidence>